<evidence type="ECO:0000256" key="5">
    <source>
        <dbReference type="ARBA" id="ARBA00023180"/>
    </source>
</evidence>
<dbReference type="InterPro" id="IPR051360">
    <property type="entry name" value="Neuronal_Pentraxin_Related"/>
</dbReference>
<sequence length="269" mass="30351">MGVSCNVLETEFRHCDKRQRKNDTIREYKLSKSVYFPSNGEMKWILVVLVLVGVSSVNSLTRRFQITFPGGNTYSYAKLYGTIDRPLNDFTLCHWSRTNVNNELHAAVFSYAVSDEHNSILTFIQHNKAIQFGRNLMLTEIKTNIQSINWIQTCVTWSILQNSCQVFVNGERFGNGSGIGSKPVPPNGVVILGQEQDGAGEKFDINQALTGQISELHLWDYILTPHTIKQVSRCDPLEEGNIIAWSQATWALYNGTRISPVDLPCTHPQ</sequence>
<dbReference type="OMA" id="NEAYNIK"/>
<keyword evidence="5" id="KW-0325">Glycoprotein</keyword>
<protein>
    <recommendedName>
        <fullName evidence="7">Pentraxin (PTX) domain-containing protein</fullName>
    </recommendedName>
</protein>
<dbReference type="InterPro" id="IPR001759">
    <property type="entry name" value="PTX_dom"/>
</dbReference>
<keyword evidence="9" id="KW-1185">Reference proteome</keyword>
<dbReference type="EnsemblMetazoa" id="SMAR011828-RA">
    <property type="protein sequence ID" value="SMAR011828-PA"/>
    <property type="gene ID" value="SMAR011828"/>
</dbReference>
<dbReference type="Proteomes" id="UP000014500">
    <property type="component" value="Unassembled WGS sequence"/>
</dbReference>
<name>T1JDF1_STRMM</name>
<dbReference type="SUPFAM" id="SSF49899">
    <property type="entry name" value="Concanavalin A-like lectins/glucanases"/>
    <property type="match status" value="1"/>
</dbReference>
<dbReference type="EMBL" id="JH432105">
    <property type="status" value="NOT_ANNOTATED_CDS"/>
    <property type="molecule type" value="Genomic_DNA"/>
</dbReference>
<dbReference type="AlphaFoldDB" id="T1JDF1"/>
<dbReference type="Gene3D" id="2.60.120.200">
    <property type="match status" value="1"/>
</dbReference>
<reference evidence="9" key="1">
    <citation type="submission" date="2011-05" db="EMBL/GenBank/DDBJ databases">
        <authorList>
            <person name="Richards S.R."/>
            <person name="Qu J."/>
            <person name="Jiang H."/>
            <person name="Jhangiani S.N."/>
            <person name="Agravi P."/>
            <person name="Goodspeed R."/>
            <person name="Gross S."/>
            <person name="Mandapat C."/>
            <person name="Jackson L."/>
            <person name="Mathew T."/>
            <person name="Pu L."/>
            <person name="Thornton R."/>
            <person name="Saada N."/>
            <person name="Wilczek-Boney K.B."/>
            <person name="Lee S."/>
            <person name="Kovar C."/>
            <person name="Wu Y."/>
            <person name="Scherer S.E."/>
            <person name="Worley K.C."/>
            <person name="Muzny D.M."/>
            <person name="Gibbs R."/>
        </authorList>
    </citation>
    <scope>NUCLEOTIDE SEQUENCE</scope>
    <source>
        <strain evidence="9">Brora</strain>
    </source>
</reference>
<evidence type="ECO:0000313" key="9">
    <source>
        <dbReference type="Proteomes" id="UP000014500"/>
    </source>
</evidence>
<comment type="cofactor">
    <cofactor evidence="1">
        <name>Ca(2+)</name>
        <dbReference type="ChEBI" id="CHEBI:29108"/>
    </cofactor>
</comment>
<evidence type="ECO:0000256" key="1">
    <source>
        <dbReference type="ARBA" id="ARBA00001913"/>
    </source>
</evidence>
<dbReference type="Pfam" id="PF00354">
    <property type="entry name" value="Pentaxin"/>
    <property type="match status" value="1"/>
</dbReference>
<dbReference type="HOGENOM" id="CLU_1035551_0_0_1"/>
<dbReference type="PRINTS" id="PR00895">
    <property type="entry name" value="PENTAXIN"/>
</dbReference>
<dbReference type="PANTHER" id="PTHR19277">
    <property type="entry name" value="PENTRAXIN"/>
    <property type="match status" value="1"/>
</dbReference>
<dbReference type="eggNOG" id="ENOG502QV29">
    <property type="taxonomic scope" value="Eukaryota"/>
</dbReference>
<keyword evidence="4" id="KW-1015">Disulfide bond</keyword>
<evidence type="ECO:0000256" key="2">
    <source>
        <dbReference type="ARBA" id="ARBA00022723"/>
    </source>
</evidence>
<evidence type="ECO:0000256" key="6">
    <source>
        <dbReference type="PROSITE-ProRule" id="PRU01172"/>
    </source>
</evidence>
<reference evidence="8" key="2">
    <citation type="submission" date="2015-02" db="UniProtKB">
        <authorList>
            <consortium name="EnsemblMetazoa"/>
        </authorList>
    </citation>
    <scope>IDENTIFICATION</scope>
</reference>
<comment type="caution">
    <text evidence="6">Lacks conserved residue(s) required for the propagation of feature annotation.</text>
</comment>
<dbReference type="InterPro" id="IPR013320">
    <property type="entry name" value="ConA-like_dom_sf"/>
</dbReference>
<dbReference type="PhylomeDB" id="T1JDF1"/>
<feature type="domain" description="Pentraxin (PTX)" evidence="7">
    <location>
        <begin position="62"/>
        <end position="264"/>
    </location>
</feature>
<dbReference type="GO" id="GO:0046872">
    <property type="term" value="F:metal ion binding"/>
    <property type="evidence" value="ECO:0007669"/>
    <property type="project" value="UniProtKB-KW"/>
</dbReference>
<dbReference type="STRING" id="126957.T1JDF1"/>
<keyword evidence="3" id="KW-0106">Calcium</keyword>
<evidence type="ECO:0000256" key="3">
    <source>
        <dbReference type="ARBA" id="ARBA00022837"/>
    </source>
</evidence>
<dbReference type="PANTHER" id="PTHR19277:SF125">
    <property type="entry name" value="B6"/>
    <property type="match status" value="1"/>
</dbReference>
<dbReference type="SMART" id="SM00159">
    <property type="entry name" value="PTX"/>
    <property type="match status" value="1"/>
</dbReference>
<proteinExistence type="predicted"/>
<accession>T1JDF1</accession>
<evidence type="ECO:0000259" key="7">
    <source>
        <dbReference type="PROSITE" id="PS51828"/>
    </source>
</evidence>
<evidence type="ECO:0000313" key="8">
    <source>
        <dbReference type="EnsemblMetazoa" id="SMAR011828-PA"/>
    </source>
</evidence>
<dbReference type="PROSITE" id="PS51828">
    <property type="entry name" value="PTX_2"/>
    <property type="match status" value="1"/>
</dbReference>
<organism evidence="8 9">
    <name type="scientific">Strigamia maritima</name>
    <name type="common">European centipede</name>
    <name type="synonym">Geophilus maritimus</name>
    <dbReference type="NCBI Taxonomy" id="126957"/>
    <lineage>
        <taxon>Eukaryota</taxon>
        <taxon>Metazoa</taxon>
        <taxon>Ecdysozoa</taxon>
        <taxon>Arthropoda</taxon>
        <taxon>Myriapoda</taxon>
        <taxon>Chilopoda</taxon>
        <taxon>Pleurostigmophora</taxon>
        <taxon>Geophilomorpha</taxon>
        <taxon>Linotaeniidae</taxon>
        <taxon>Strigamia</taxon>
    </lineage>
</organism>
<keyword evidence="2" id="KW-0479">Metal-binding</keyword>
<evidence type="ECO:0000256" key="4">
    <source>
        <dbReference type="ARBA" id="ARBA00023157"/>
    </source>
</evidence>